<dbReference type="OrthoDB" id="2068061at2"/>
<feature type="region of interest" description="Disordered" evidence="1">
    <location>
        <begin position="1"/>
        <end position="95"/>
    </location>
</feature>
<dbReference type="AlphaFoldDB" id="A0A7X3FH40"/>
<name>A0A7X3FH40_9BACL</name>
<gene>
    <name evidence="2" type="ORF">EDM21_08385</name>
</gene>
<evidence type="ECO:0000313" key="3">
    <source>
        <dbReference type="Proteomes" id="UP000490800"/>
    </source>
</evidence>
<sequence>MSYQQPQGPFISSQGSQGLQGIPGFQGMFPQTQGPFAPPPGPPGFGPGPGGPGGPGFGPGPGGFPGFPGQGPQGPQGPQGQQPPTSPPPQFEPQQVSTFAVDPGSIRGCLFRNTFVWLVDGSRFWFYPTFVGRTSVSGFRWIGWTWVFFGIDLRRISSFTCF</sequence>
<dbReference type="Proteomes" id="UP000490800">
    <property type="component" value="Unassembled WGS sequence"/>
</dbReference>
<dbReference type="EMBL" id="RHLK01000003">
    <property type="protein sequence ID" value="MVO99545.1"/>
    <property type="molecule type" value="Genomic_DNA"/>
</dbReference>
<organism evidence="2 3">
    <name type="scientific">Paenibacillus lutrae</name>
    <dbReference type="NCBI Taxonomy" id="2078573"/>
    <lineage>
        <taxon>Bacteria</taxon>
        <taxon>Bacillati</taxon>
        <taxon>Bacillota</taxon>
        <taxon>Bacilli</taxon>
        <taxon>Bacillales</taxon>
        <taxon>Paenibacillaceae</taxon>
        <taxon>Paenibacillus</taxon>
    </lineage>
</organism>
<dbReference type="RefSeq" id="WP_157334557.1">
    <property type="nucleotide sequence ID" value="NZ_RHLK01000003.1"/>
</dbReference>
<evidence type="ECO:0000256" key="1">
    <source>
        <dbReference type="SAM" id="MobiDB-lite"/>
    </source>
</evidence>
<evidence type="ECO:0000313" key="2">
    <source>
        <dbReference type="EMBL" id="MVO99545.1"/>
    </source>
</evidence>
<comment type="caution">
    <text evidence="2">The sequence shown here is derived from an EMBL/GenBank/DDBJ whole genome shotgun (WGS) entry which is preliminary data.</text>
</comment>
<protein>
    <submittedName>
        <fullName evidence="2">Transporter</fullName>
    </submittedName>
</protein>
<feature type="compositionally biased region" description="Gly residues" evidence="1">
    <location>
        <begin position="53"/>
        <end position="74"/>
    </location>
</feature>
<keyword evidence="3" id="KW-1185">Reference proteome</keyword>
<feature type="compositionally biased region" description="Pro residues" evidence="1">
    <location>
        <begin position="36"/>
        <end position="52"/>
    </location>
</feature>
<reference evidence="2 3" key="1">
    <citation type="journal article" date="2019" name="Microorganisms">
        <title>Paenibacillus lutrae sp. nov., A Chitinolytic Species Isolated from A River Otter in Castril Natural Park, Granada, Spain.</title>
        <authorList>
            <person name="Rodriguez M."/>
            <person name="Reina J.C."/>
            <person name="Bejar V."/>
            <person name="Llamas I."/>
        </authorList>
    </citation>
    <scope>NUCLEOTIDE SEQUENCE [LARGE SCALE GENOMIC DNA]</scope>
    <source>
        <strain evidence="2 3">N10</strain>
    </source>
</reference>
<proteinExistence type="predicted"/>
<accession>A0A7X3FH40</accession>
<feature type="compositionally biased region" description="Polar residues" evidence="1">
    <location>
        <begin position="1"/>
        <end position="19"/>
    </location>
</feature>